<keyword evidence="1" id="KW-0805">Transcription regulation</keyword>
<dbReference type="InterPro" id="IPR018062">
    <property type="entry name" value="HTH_AraC-typ_CS"/>
</dbReference>
<dbReference type="InterPro" id="IPR029441">
    <property type="entry name" value="Cass2"/>
</dbReference>
<dbReference type="Proteomes" id="UP001349994">
    <property type="component" value="Unassembled WGS sequence"/>
</dbReference>
<evidence type="ECO:0000259" key="4">
    <source>
        <dbReference type="PROSITE" id="PS01124"/>
    </source>
</evidence>
<dbReference type="PRINTS" id="PR00032">
    <property type="entry name" value="HTHARAC"/>
</dbReference>
<dbReference type="InterPro" id="IPR009057">
    <property type="entry name" value="Homeodomain-like_sf"/>
</dbReference>
<dbReference type="InterPro" id="IPR011256">
    <property type="entry name" value="Reg_factor_effector_dom_sf"/>
</dbReference>
<keyword evidence="6" id="KW-1185">Reference proteome</keyword>
<dbReference type="Gene3D" id="3.20.80.10">
    <property type="entry name" value="Regulatory factor, effector binding domain"/>
    <property type="match status" value="1"/>
</dbReference>
<evidence type="ECO:0000256" key="1">
    <source>
        <dbReference type="ARBA" id="ARBA00023015"/>
    </source>
</evidence>
<dbReference type="Pfam" id="PF14526">
    <property type="entry name" value="Cass2"/>
    <property type="match status" value="1"/>
</dbReference>
<evidence type="ECO:0000256" key="3">
    <source>
        <dbReference type="ARBA" id="ARBA00023163"/>
    </source>
</evidence>
<dbReference type="PANTHER" id="PTHR47504">
    <property type="entry name" value="RIGHT ORIGIN-BINDING PROTEIN"/>
    <property type="match status" value="1"/>
</dbReference>
<feature type="domain" description="HTH araC/xylS-type" evidence="4">
    <location>
        <begin position="8"/>
        <end position="106"/>
    </location>
</feature>
<dbReference type="PANTHER" id="PTHR47504:SF5">
    <property type="entry name" value="RIGHT ORIGIN-BINDING PROTEIN"/>
    <property type="match status" value="1"/>
</dbReference>
<dbReference type="Pfam" id="PF12833">
    <property type="entry name" value="HTH_18"/>
    <property type="match status" value="1"/>
</dbReference>
<comment type="caution">
    <text evidence="5">The sequence shown here is derived from an EMBL/GenBank/DDBJ whole genome shotgun (WGS) entry which is preliminary data.</text>
</comment>
<accession>A0ABU6IID1</accession>
<name>A0ABU6IID1_9ACTN</name>
<dbReference type="InterPro" id="IPR010499">
    <property type="entry name" value="AraC_E-bd"/>
</dbReference>
<evidence type="ECO:0000313" key="6">
    <source>
        <dbReference type="Proteomes" id="UP001349994"/>
    </source>
</evidence>
<keyword evidence="3" id="KW-0804">Transcription</keyword>
<dbReference type="PROSITE" id="PS01124">
    <property type="entry name" value="HTH_ARAC_FAMILY_2"/>
    <property type="match status" value="1"/>
</dbReference>
<dbReference type="Gene3D" id="1.10.10.60">
    <property type="entry name" value="Homeodomain-like"/>
    <property type="match status" value="2"/>
</dbReference>
<dbReference type="InterPro" id="IPR020449">
    <property type="entry name" value="Tscrpt_reg_AraC-type_HTH"/>
</dbReference>
<dbReference type="SUPFAM" id="SSF55136">
    <property type="entry name" value="Probable bacterial effector-binding domain"/>
    <property type="match status" value="1"/>
</dbReference>
<dbReference type="RefSeq" id="WP_338210360.1">
    <property type="nucleotide sequence ID" value="NZ_JAYMFF010000012.1"/>
</dbReference>
<evidence type="ECO:0000256" key="2">
    <source>
        <dbReference type="ARBA" id="ARBA00023125"/>
    </source>
</evidence>
<reference evidence="5 6" key="1">
    <citation type="submission" date="2024-01" db="EMBL/GenBank/DDBJ databases">
        <title>novel species in genus Adlercreutzia.</title>
        <authorList>
            <person name="Liu X."/>
        </authorList>
    </citation>
    <scope>NUCLEOTIDE SEQUENCE [LARGE SCALE GENOMIC DNA]</scope>
    <source>
        <strain evidence="5 6">R7</strain>
    </source>
</reference>
<protein>
    <submittedName>
        <fullName evidence="5">AraC family transcriptional regulator</fullName>
    </submittedName>
</protein>
<dbReference type="PROSITE" id="PS00041">
    <property type="entry name" value="HTH_ARAC_FAMILY_1"/>
    <property type="match status" value="1"/>
</dbReference>
<dbReference type="SMART" id="SM00342">
    <property type="entry name" value="HTH_ARAC"/>
    <property type="match status" value="1"/>
</dbReference>
<proteinExistence type="predicted"/>
<sequence length="287" mass="31328">MNWLEDLNAAMRYIDAHLTEDLSAATVARVAGCSPFQLERMFPYLAGTTLAEYVRRRKMSQAAIDLREGGDRVIDVALRYGYDSPTAFSRAFRAVHGVAPSVARRPGAVLALYPRLVFTLSVQGGNAMEYRIVESSEFRVVGIQADNGPWSVECAGEKATEFWASVGPRVHDVLACMDGSEPAGLLGVQFCEKGAFDGYMCAVATGAPCPEGMTERVVPAATYAVFSCEGPMPDAMDSLWHRILTEWLPSSGYTWETHADVERYLTPGMTAPDSKSEVWLPVRPAEG</sequence>
<dbReference type="EMBL" id="JAYMFF010000012">
    <property type="protein sequence ID" value="MEC4176190.1"/>
    <property type="molecule type" value="Genomic_DNA"/>
</dbReference>
<keyword evidence="2" id="KW-0238">DNA-binding</keyword>
<evidence type="ECO:0000313" key="5">
    <source>
        <dbReference type="EMBL" id="MEC4176190.1"/>
    </source>
</evidence>
<dbReference type="InterPro" id="IPR018060">
    <property type="entry name" value="HTH_AraC"/>
</dbReference>
<dbReference type="InterPro" id="IPR050959">
    <property type="entry name" value="MarA-like"/>
</dbReference>
<gene>
    <name evidence="5" type="ORF">VIN30_06990</name>
</gene>
<organism evidence="5 6">
    <name type="scientific">Adlercreutzia wanghongyangiae</name>
    <dbReference type="NCBI Taxonomy" id="3111451"/>
    <lineage>
        <taxon>Bacteria</taxon>
        <taxon>Bacillati</taxon>
        <taxon>Actinomycetota</taxon>
        <taxon>Coriobacteriia</taxon>
        <taxon>Eggerthellales</taxon>
        <taxon>Eggerthellaceae</taxon>
        <taxon>Adlercreutzia</taxon>
    </lineage>
</organism>
<dbReference type="SUPFAM" id="SSF46689">
    <property type="entry name" value="Homeodomain-like"/>
    <property type="match status" value="2"/>
</dbReference>
<dbReference type="SMART" id="SM00871">
    <property type="entry name" value="AraC_E_bind"/>
    <property type="match status" value="1"/>
</dbReference>